<dbReference type="PROSITE" id="PS00583">
    <property type="entry name" value="PFKB_KINASES_1"/>
    <property type="match status" value="1"/>
</dbReference>
<dbReference type="PANTHER" id="PTHR46566:SF2">
    <property type="entry name" value="ATP-DEPENDENT 6-PHOSPHOFRUCTOKINASE ISOZYME 2"/>
    <property type="match status" value="1"/>
</dbReference>
<feature type="domain" description="Carbohydrate kinase PfkB" evidence="7">
    <location>
        <begin position="15"/>
        <end position="286"/>
    </location>
</feature>
<dbReference type="PANTHER" id="PTHR46566">
    <property type="entry name" value="1-PHOSPHOFRUCTOKINASE-RELATED"/>
    <property type="match status" value="1"/>
</dbReference>
<evidence type="ECO:0000256" key="4">
    <source>
        <dbReference type="ARBA" id="ARBA00022777"/>
    </source>
</evidence>
<sequence>MILTLTPNPALDITYAVPRLLVGETHRVSVTGTHAGGKGLNVAGVLACMGIDHVALAPLGDRQREFFVEDAAQRGLRLRLVDTPVATRRSVAVFGADGEATVLNEQGNPQPAEVWDELTDIVAATLSPGDVFTVSGSLPPQTPDDTLVRLCRTAADAGAEVVVDGRGQWVNEVLRIVPALVKPNASEAAAMTGIEEPTEAARALLAAGAWAALISKGADGLVLLTSSGRHFEARPRTRAAGNATGAGDALTAAISAGLDGTPRDEVDWPEVLRVGVAWSAAAVRQMVAGVIDRADVDSLLDDVEVIEHA</sequence>
<evidence type="ECO:0000256" key="5">
    <source>
        <dbReference type="ARBA" id="ARBA00022840"/>
    </source>
</evidence>
<protein>
    <recommendedName>
        <fullName evidence="7">Carbohydrate kinase PfkB domain-containing protein</fullName>
    </recommendedName>
</protein>
<evidence type="ECO:0000256" key="2">
    <source>
        <dbReference type="ARBA" id="ARBA00022679"/>
    </source>
</evidence>
<evidence type="ECO:0000259" key="7">
    <source>
        <dbReference type="Pfam" id="PF00294"/>
    </source>
</evidence>
<dbReference type="InterPro" id="IPR011611">
    <property type="entry name" value="PfkB_dom"/>
</dbReference>
<name>A0A0A0J114_9MICO</name>
<dbReference type="Gene3D" id="3.40.1190.20">
    <property type="match status" value="1"/>
</dbReference>
<dbReference type="NCBIfam" id="TIGR03168">
    <property type="entry name" value="1-PFK"/>
    <property type="match status" value="1"/>
</dbReference>
<dbReference type="InterPro" id="IPR002173">
    <property type="entry name" value="Carboh/pur_kinase_PfkB_CS"/>
</dbReference>
<dbReference type="RefSeq" id="WP_035918231.1">
    <property type="nucleotide sequence ID" value="NZ_AVPJ01000016.1"/>
</dbReference>
<dbReference type="GO" id="GO:0008443">
    <property type="term" value="F:phosphofructokinase activity"/>
    <property type="evidence" value="ECO:0007669"/>
    <property type="project" value="TreeGrafter"/>
</dbReference>
<evidence type="ECO:0000256" key="1">
    <source>
        <dbReference type="ARBA" id="ARBA00010688"/>
    </source>
</evidence>
<dbReference type="Pfam" id="PF00294">
    <property type="entry name" value="PfkB"/>
    <property type="match status" value="1"/>
</dbReference>
<reference evidence="8 9" key="1">
    <citation type="submission" date="2013-08" db="EMBL/GenBank/DDBJ databases">
        <title>The genome sequence of Knoellia sinensis.</title>
        <authorList>
            <person name="Zhu W."/>
            <person name="Wang G."/>
        </authorList>
    </citation>
    <scope>NUCLEOTIDE SEQUENCE [LARGE SCALE GENOMIC DNA]</scope>
    <source>
        <strain evidence="8 9">KCTC 19936</strain>
    </source>
</reference>
<dbReference type="GO" id="GO:0005829">
    <property type="term" value="C:cytosol"/>
    <property type="evidence" value="ECO:0007669"/>
    <property type="project" value="TreeGrafter"/>
</dbReference>
<evidence type="ECO:0000256" key="6">
    <source>
        <dbReference type="PIRNR" id="PIRNR000535"/>
    </source>
</evidence>
<keyword evidence="3" id="KW-0547">Nucleotide-binding</keyword>
<comment type="similarity">
    <text evidence="1">Belongs to the carbohydrate kinase PfkB family.</text>
</comment>
<evidence type="ECO:0000256" key="3">
    <source>
        <dbReference type="ARBA" id="ARBA00022741"/>
    </source>
</evidence>
<dbReference type="EMBL" id="AVPJ01000016">
    <property type="protein sequence ID" value="KGN30793.1"/>
    <property type="molecule type" value="Genomic_DNA"/>
</dbReference>
<dbReference type="InterPro" id="IPR017583">
    <property type="entry name" value="Tagatose/fructose_Pkinase"/>
</dbReference>
<dbReference type="PIRSF" id="PIRSF000535">
    <property type="entry name" value="1PFK/6PFK/LacC"/>
    <property type="match status" value="1"/>
</dbReference>
<evidence type="ECO:0000313" key="8">
    <source>
        <dbReference type="EMBL" id="KGN30793.1"/>
    </source>
</evidence>
<organism evidence="8 9">
    <name type="scientific">Knoellia sinensis KCTC 19936</name>
    <dbReference type="NCBI Taxonomy" id="1385520"/>
    <lineage>
        <taxon>Bacteria</taxon>
        <taxon>Bacillati</taxon>
        <taxon>Actinomycetota</taxon>
        <taxon>Actinomycetes</taxon>
        <taxon>Micrococcales</taxon>
        <taxon>Intrasporangiaceae</taxon>
        <taxon>Knoellia</taxon>
    </lineage>
</organism>
<dbReference type="AlphaFoldDB" id="A0A0A0J114"/>
<evidence type="ECO:0000313" key="9">
    <source>
        <dbReference type="Proteomes" id="UP000030002"/>
    </source>
</evidence>
<accession>A0A0A0J114</accession>
<dbReference type="GO" id="GO:0005524">
    <property type="term" value="F:ATP binding"/>
    <property type="evidence" value="ECO:0007669"/>
    <property type="project" value="UniProtKB-KW"/>
</dbReference>
<keyword evidence="9" id="KW-1185">Reference proteome</keyword>
<dbReference type="Proteomes" id="UP000030002">
    <property type="component" value="Unassembled WGS sequence"/>
</dbReference>
<dbReference type="eggNOG" id="COG1105">
    <property type="taxonomic scope" value="Bacteria"/>
</dbReference>
<keyword evidence="5" id="KW-0067">ATP-binding</keyword>
<dbReference type="SUPFAM" id="SSF53613">
    <property type="entry name" value="Ribokinase-like"/>
    <property type="match status" value="1"/>
</dbReference>
<comment type="caution">
    <text evidence="8">The sequence shown here is derived from an EMBL/GenBank/DDBJ whole genome shotgun (WGS) entry which is preliminary data.</text>
</comment>
<gene>
    <name evidence="8" type="ORF">N802_06180</name>
</gene>
<dbReference type="InterPro" id="IPR029056">
    <property type="entry name" value="Ribokinase-like"/>
</dbReference>
<keyword evidence="2 6" id="KW-0808">Transferase</keyword>
<proteinExistence type="inferred from homology"/>
<dbReference type="STRING" id="1385520.N802_06180"/>
<keyword evidence="4" id="KW-0418">Kinase</keyword>